<dbReference type="InterPro" id="IPR015890">
    <property type="entry name" value="Chorismate_C"/>
</dbReference>
<keyword evidence="3" id="KW-1185">Reference proteome</keyword>
<proteinExistence type="predicted"/>
<protein>
    <submittedName>
        <fullName evidence="2">Chorismate-binding protein</fullName>
    </submittedName>
</protein>
<dbReference type="SUPFAM" id="SSF56322">
    <property type="entry name" value="ADC synthase"/>
    <property type="match status" value="1"/>
</dbReference>
<evidence type="ECO:0000313" key="2">
    <source>
        <dbReference type="EMBL" id="WFM83088.1"/>
    </source>
</evidence>
<organism evidence="2 3">
    <name type="scientific">Arcanobacterium canis</name>
    <dbReference type="NCBI Taxonomy" id="999183"/>
    <lineage>
        <taxon>Bacteria</taxon>
        <taxon>Bacillati</taxon>
        <taxon>Actinomycetota</taxon>
        <taxon>Actinomycetes</taxon>
        <taxon>Actinomycetales</taxon>
        <taxon>Actinomycetaceae</taxon>
        <taxon>Arcanobacterium</taxon>
    </lineage>
</organism>
<dbReference type="InterPro" id="IPR005801">
    <property type="entry name" value="ADC_synthase"/>
</dbReference>
<dbReference type="Gene3D" id="3.60.120.10">
    <property type="entry name" value="Anthranilate synthase"/>
    <property type="match status" value="1"/>
</dbReference>
<dbReference type="RefSeq" id="WP_278012514.1">
    <property type="nucleotide sequence ID" value="NZ_CP121208.1"/>
</dbReference>
<dbReference type="EMBL" id="CP121208">
    <property type="protein sequence ID" value="WFM83088.1"/>
    <property type="molecule type" value="Genomic_DNA"/>
</dbReference>
<evidence type="ECO:0000259" key="1">
    <source>
        <dbReference type="Pfam" id="PF00425"/>
    </source>
</evidence>
<sequence length="424" mass="44983">MLTMPQLRAQTTRLPHLPNLEALIPDVGAHVWLHGDDGLVGAGVAARLDLEPRGDENADDSRRFAQASQWWKLLSDKAEIRDDVVRPGTGLVSFGSFSFDASSPAGSVLLVPQVLVGRRGDDAWVTITGVVGVDVFDTLDDSAKALLDHALKGTSLPLKAMPPFTIDDTSGEQFLDNVRHTLSAIAQGQAEKVVIARSIDITAEEDLPQRTLATHLHQSYPQCWTFNVDGLIGATPEMLAQTSAQGITVRVLAGTGSPDAHDLMTAKNRAEHDLAAASARSALEKLGSVSASEPFALKLANVSHIATDLIATPSFDATALHIAGALHPTAALGGTPRGAAMDMIAELEPAQRDRYGAPVGWMDAKGEGQWAVAIRCLHMLTPSHARAWAGAGIVEGSDPDSEYRETRAKFAPILTALHAGSHNE</sequence>
<feature type="domain" description="Chorismate-utilising enzyme C-terminal" evidence="1">
    <location>
        <begin position="172"/>
        <end position="409"/>
    </location>
</feature>
<accession>A0ABY8FX73</accession>
<name>A0ABY8FX73_9ACTO</name>
<reference evidence="2 3" key="1">
    <citation type="submission" date="2023-03" db="EMBL/GenBank/DDBJ databases">
        <title>Complete genome of Arcanobacterium canis strain DSM 25104 isolated in 2010 from a canine otitis externa in Germany.</title>
        <authorList>
            <person name="Borowiak M."/>
            <person name="Kreitlow A."/>
            <person name="Malorny B."/>
            <person name="Laemmler C."/>
            <person name="Prenger-Berninghoff E."/>
            <person name="Ploetz M."/>
            <person name="Abdulmawjood A."/>
        </authorList>
    </citation>
    <scope>NUCLEOTIDE SEQUENCE [LARGE SCALE GENOMIC DNA]</scope>
    <source>
        <strain evidence="2 3">DSM 25104</strain>
    </source>
</reference>
<dbReference type="PANTHER" id="PTHR42839">
    <property type="entry name" value="ISOCHORISMATE SYNTHASE ENTC"/>
    <property type="match status" value="1"/>
</dbReference>
<dbReference type="PANTHER" id="PTHR42839:SF2">
    <property type="entry name" value="ISOCHORISMATE SYNTHASE ENTC"/>
    <property type="match status" value="1"/>
</dbReference>
<dbReference type="Pfam" id="PF00425">
    <property type="entry name" value="Chorismate_bind"/>
    <property type="match status" value="1"/>
</dbReference>
<gene>
    <name evidence="2" type="ORF">P7079_06755</name>
</gene>
<dbReference type="Proteomes" id="UP001215216">
    <property type="component" value="Chromosome"/>
</dbReference>
<evidence type="ECO:0000313" key="3">
    <source>
        <dbReference type="Proteomes" id="UP001215216"/>
    </source>
</evidence>